<evidence type="ECO:0000313" key="11">
    <source>
        <dbReference type="EMBL" id="SHE27820.1"/>
    </source>
</evidence>
<dbReference type="InterPro" id="IPR013785">
    <property type="entry name" value="Aldolase_TIM"/>
</dbReference>
<comment type="subunit">
    <text evidence="9 10">Homodimer.</text>
</comment>
<dbReference type="GO" id="GO:0004807">
    <property type="term" value="F:triose-phosphate isomerase activity"/>
    <property type="evidence" value="ECO:0007669"/>
    <property type="project" value="UniProtKB-UniRule"/>
</dbReference>
<evidence type="ECO:0000256" key="2">
    <source>
        <dbReference type="ARBA" id="ARBA00007422"/>
    </source>
</evidence>
<dbReference type="InterPro" id="IPR020861">
    <property type="entry name" value="Triosephosphate_isomerase_AS"/>
</dbReference>
<reference evidence="12" key="1">
    <citation type="submission" date="2016-11" db="EMBL/GenBank/DDBJ databases">
        <authorList>
            <person name="Varghese N."/>
            <person name="Submissions S."/>
        </authorList>
    </citation>
    <scope>NUCLEOTIDE SEQUENCE [LARGE SCALE GENOMIC DNA]</scope>
    <source>
        <strain evidence="12">DSM 15692</strain>
    </source>
</reference>
<evidence type="ECO:0000256" key="8">
    <source>
        <dbReference type="ARBA" id="ARBA00023235"/>
    </source>
</evidence>
<evidence type="ECO:0000256" key="7">
    <source>
        <dbReference type="ARBA" id="ARBA00023152"/>
    </source>
</evidence>
<keyword evidence="8 9" id="KW-0413">Isomerase</keyword>
<dbReference type="InterPro" id="IPR000652">
    <property type="entry name" value="Triosephosphate_isomerase"/>
</dbReference>
<comment type="pathway">
    <text evidence="1 9 10">Carbohydrate degradation; glycolysis; D-glyceraldehyde 3-phosphate from glycerone phosphate: step 1/1.</text>
</comment>
<sequence length="267" mass="29123">MGNREIIDWKGDIVRKPIIAGNWKMNKTLAEAEEFVQAVKNNIPANDVVDAVVGAPNIFTQKLVEWTEGTDLKVAAQNSYFEDEGAFTGETSPKALADLGTDYVIIGHSERRDIFGETDEEVNKKAHAVFNHKMLPIICVGESLDQREAGETNEWVSGQVKAALEGLTAEQVKELVLAYEPIWAIGTGKTATSEQANDTIKVIRETVQELYDEETAEAVRIQYGGSVKPDNIAELLDQSDIDGALVGGASLEADSFLKLLEAADNND</sequence>
<keyword evidence="7 9" id="KW-0324">Glycolysis</keyword>
<feature type="binding site" evidence="9">
    <location>
        <position position="226"/>
    </location>
    <ligand>
        <name>substrate</name>
    </ligand>
</feature>
<dbReference type="EC" id="5.3.1.1" evidence="3 9"/>
<dbReference type="CDD" id="cd00311">
    <property type="entry name" value="TIM"/>
    <property type="match status" value="1"/>
</dbReference>
<gene>
    <name evidence="9" type="primary">tpiA</name>
    <name evidence="11" type="ORF">SAMN02745249_00073</name>
</gene>
<evidence type="ECO:0000256" key="6">
    <source>
        <dbReference type="ARBA" id="ARBA00022490"/>
    </source>
</evidence>
<feature type="active site" description="Electrophile" evidence="9">
    <location>
        <position position="108"/>
    </location>
</feature>
<proteinExistence type="inferred from homology"/>
<evidence type="ECO:0000256" key="9">
    <source>
        <dbReference type="HAMAP-Rule" id="MF_00147"/>
    </source>
</evidence>
<dbReference type="STRING" id="1121025.SAMN02745249_00073"/>
<dbReference type="AlphaFoldDB" id="A0A1M4S6L4"/>
<dbReference type="PANTHER" id="PTHR21139:SF42">
    <property type="entry name" value="TRIOSEPHOSPHATE ISOMERASE"/>
    <property type="match status" value="1"/>
</dbReference>
<dbReference type="HAMAP" id="MF_00147_B">
    <property type="entry name" value="TIM_B"/>
    <property type="match status" value="1"/>
</dbReference>
<feature type="binding site" evidence="9">
    <location>
        <position position="186"/>
    </location>
    <ligand>
        <name>substrate</name>
    </ligand>
</feature>
<dbReference type="PROSITE" id="PS51440">
    <property type="entry name" value="TIM_2"/>
    <property type="match status" value="1"/>
</dbReference>
<dbReference type="GO" id="GO:0006094">
    <property type="term" value="P:gluconeogenesis"/>
    <property type="evidence" value="ECO:0007669"/>
    <property type="project" value="UniProtKB-UniRule"/>
</dbReference>
<dbReference type="UniPathway" id="UPA00109">
    <property type="reaction ID" value="UER00189"/>
</dbReference>
<dbReference type="GO" id="GO:0019563">
    <property type="term" value="P:glycerol catabolic process"/>
    <property type="evidence" value="ECO:0007669"/>
    <property type="project" value="TreeGrafter"/>
</dbReference>
<dbReference type="FunFam" id="3.20.20.70:FF:000016">
    <property type="entry name" value="Triosephosphate isomerase"/>
    <property type="match status" value="1"/>
</dbReference>
<name>A0A1M4S6L4_9LACT</name>
<evidence type="ECO:0000256" key="5">
    <source>
        <dbReference type="ARBA" id="ARBA00022432"/>
    </source>
</evidence>
<evidence type="ECO:0000256" key="4">
    <source>
        <dbReference type="ARBA" id="ARBA00019397"/>
    </source>
</evidence>
<evidence type="ECO:0000256" key="10">
    <source>
        <dbReference type="RuleBase" id="RU363013"/>
    </source>
</evidence>
<evidence type="ECO:0000313" key="12">
    <source>
        <dbReference type="Proteomes" id="UP000184128"/>
    </source>
</evidence>
<dbReference type="InterPro" id="IPR022896">
    <property type="entry name" value="TrioseP_Isoase_bac/euk"/>
</dbReference>
<keyword evidence="5 9" id="KW-0312">Gluconeogenesis</keyword>
<evidence type="ECO:0000256" key="1">
    <source>
        <dbReference type="ARBA" id="ARBA00004680"/>
    </source>
</evidence>
<dbReference type="UniPathway" id="UPA00138"/>
<feature type="binding site" evidence="9">
    <location>
        <begin position="247"/>
        <end position="248"/>
    </location>
    <ligand>
        <name>substrate</name>
    </ligand>
</feature>
<evidence type="ECO:0000256" key="3">
    <source>
        <dbReference type="ARBA" id="ARBA00011940"/>
    </source>
</evidence>
<feature type="active site" description="Proton acceptor" evidence="9">
    <location>
        <position position="180"/>
    </location>
</feature>
<comment type="subcellular location">
    <subcellularLocation>
        <location evidence="9 10">Cytoplasm</location>
    </subcellularLocation>
</comment>
<dbReference type="InterPro" id="IPR035990">
    <property type="entry name" value="TIM_sf"/>
</dbReference>
<keyword evidence="6 9" id="KW-0963">Cytoplasm</keyword>
<dbReference type="Proteomes" id="UP000184128">
    <property type="component" value="Unassembled WGS sequence"/>
</dbReference>
<dbReference type="NCBIfam" id="TIGR00419">
    <property type="entry name" value="tim"/>
    <property type="match status" value="1"/>
</dbReference>
<keyword evidence="12" id="KW-1185">Reference proteome</keyword>
<comment type="pathway">
    <text evidence="9 10">Carbohydrate biosynthesis; gluconeogenesis.</text>
</comment>
<dbReference type="GO" id="GO:0046166">
    <property type="term" value="P:glyceraldehyde-3-phosphate biosynthetic process"/>
    <property type="evidence" value="ECO:0007669"/>
    <property type="project" value="TreeGrafter"/>
</dbReference>
<feature type="binding site" evidence="9">
    <location>
        <begin position="22"/>
        <end position="24"/>
    </location>
    <ligand>
        <name>substrate</name>
    </ligand>
</feature>
<dbReference type="PANTHER" id="PTHR21139">
    <property type="entry name" value="TRIOSEPHOSPHATE ISOMERASE"/>
    <property type="match status" value="1"/>
</dbReference>
<dbReference type="PROSITE" id="PS00171">
    <property type="entry name" value="TIM_1"/>
    <property type="match status" value="1"/>
</dbReference>
<comment type="similarity">
    <text evidence="2 9 10">Belongs to the triosephosphate isomerase family.</text>
</comment>
<organism evidence="11 12">
    <name type="scientific">Atopostipes suicloacalis DSM 15692</name>
    <dbReference type="NCBI Taxonomy" id="1121025"/>
    <lineage>
        <taxon>Bacteria</taxon>
        <taxon>Bacillati</taxon>
        <taxon>Bacillota</taxon>
        <taxon>Bacilli</taxon>
        <taxon>Lactobacillales</taxon>
        <taxon>Carnobacteriaceae</taxon>
        <taxon>Atopostipes</taxon>
    </lineage>
</organism>
<comment type="catalytic activity">
    <reaction evidence="9 10">
        <text>D-glyceraldehyde 3-phosphate = dihydroxyacetone phosphate</text>
        <dbReference type="Rhea" id="RHEA:18585"/>
        <dbReference type="ChEBI" id="CHEBI:57642"/>
        <dbReference type="ChEBI" id="CHEBI:59776"/>
        <dbReference type="EC" id="5.3.1.1"/>
    </reaction>
</comment>
<dbReference type="Gene3D" id="3.20.20.70">
    <property type="entry name" value="Aldolase class I"/>
    <property type="match status" value="1"/>
</dbReference>
<comment type="function">
    <text evidence="9">Involved in the gluconeogenesis. Catalyzes stereospecifically the conversion of dihydroxyacetone phosphate (DHAP) to D-glyceraldehyde-3-phosphate (G3P).</text>
</comment>
<dbReference type="SUPFAM" id="SSF51351">
    <property type="entry name" value="Triosephosphate isomerase (TIM)"/>
    <property type="match status" value="1"/>
</dbReference>
<dbReference type="Pfam" id="PF00121">
    <property type="entry name" value="TIM"/>
    <property type="match status" value="1"/>
</dbReference>
<dbReference type="GO" id="GO:0006096">
    <property type="term" value="P:glycolytic process"/>
    <property type="evidence" value="ECO:0007669"/>
    <property type="project" value="UniProtKB-UniRule"/>
</dbReference>
<protein>
    <recommendedName>
        <fullName evidence="4 9">Triosephosphate isomerase</fullName>
        <shortName evidence="9">TIM</shortName>
        <shortName evidence="9">TPI</shortName>
        <ecNumber evidence="3 9">5.3.1.1</ecNumber>
    </recommendedName>
    <alternativeName>
        <fullName evidence="9">Triose-phosphate isomerase</fullName>
    </alternativeName>
</protein>
<dbReference type="GO" id="GO:0005829">
    <property type="term" value="C:cytosol"/>
    <property type="evidence" value="ECO:0007669"/>
    <property type="project" value="TreeGrafter"/>
</dbReference>
<dbReference type="EMBL" id="FQUF01000002">
    <property type="protein sequence ID" value="SHE27820.1"/>
    <property type="molecule type" value="Genomic_DNA"/>
</dbReference>
<accession>A0A1M4S6L4</accession>